<name>A0AAP0JV15_9MAGN</name>
<reference evidence="2 3" key="1">
    <citation type="submission" date="2024-01" db="EMBL/GenBank/DDBJ databases">
        <title>Genome assemblies of Stephania.</title>
        <authorList>
            <person name="Yang L."/>
        </authorList>
    </citation>
    <scope>NUCLEOTIDE SEQUENCE [LARGE SCALE GENOMIC DNA]</scope>
    <source>
        <strain evidence="2">JXDWG</strain>
        <tissue evidence="2">Leaf</tissue>
    </source>
</reference>
<keyword evidence="3" id="KW-1185">Reference proteome</keyword>
<evidence type="ECO:0000313" key="3">
    <source>
        <dbReference type="Proteomes" id="UP001419268"/>
    </source>
</evidence>
<sequence length="182" mass="20517">MYTVYHSSLISSKCVLSQSPKLTQTCVLFASQLPIYVAARHWTITPNKRHTSALHTPSGPRVEPSRIHSVTNQQQPIRLSNSSFILEVRLAPSPSFSHDVSDSSLPQTPATWRALIHPGRHQQFSQPTRTRHVSNLHYIYQSTVDTCPNPCIERPTTTRCSSTHESRNQSPKLVSFTSLDQF</sequence>
<evidence type="ECO:0000256" key="1">
    <source>
        <dbReference type="SAM" id="MobiDB-lite"/>
    </source>
</evidence>
<dbReference type="AlphaFoldDB" id="A0AAP0JV15"/>
<feature type="compositionally biased region" description="Polar residues" evidence="1">
    <location>
        <begin position="168"/>
        <end position="182"/>
    </location>
</feature>
<dbReference type="Proteomes" id="UP001419268">
    <property type="component" value="Unassembled WGS sequence"/>
</dbReference>
<proteinExistence type="predicted"/>
<feature type="region of interest" description="Disordered" evidence="1">
    <location>
        <begin position="157"/>
        <end position="182"/>
    </location>
</feature>
<comment type="caution">
    <text evidence="2">The sequence shown here is derived from an EMBL/GenBank/DDBJ whole genome shotgun (WGS) entry which is preliminary data.</text>
</comment>
<accession>A0AAP0JV15</accession>
<feature type="region of interest" description="Disordered" evidence="1">
    <location>
        <begin position="49"/>
        <end position="73"/>
    </location>
</feature>
<protein>
    <submittedName>
        <fullName evidence="2">Uncharacterized protein</fullName>
    </submittedName>
</protein>
<evidence type="ECO:0000313" key="2">
    <source>
        <dbReference type="EMBL" id="KAK9140536.1"/>
    </source>
</evidence>
<organism evidence="2 3">
    <name type="scientific">Stephania cephalantha</name>
    <dbReference type="NCBI Taxonomy" id="152367"/>
    <lineage>
        <taxon>Eukaryota</taxon>
        <taxon>Viridiplantae</taxon>
        <taxon>Streptophyta</taxon>
        <taxon>Embryophyta</taxon>
        <taxon>Tracheophyta</taxon>
        <taxon>Spermatophyta</taxon>
        <taxon>Magnoliopsida</taxon>
        <taxon>Ranunculales</taxon>
        <taxon>Menispermaceae</taxon>
        <taxon>Menispermoideae</taxon>
        <taxon>Cissampelideae</taxon>
        <taxon>Stephania</taxon>
    </lineage>
</organism>
<dbReference type="EMBL" id="JBBNAG010000004">
    <property type="protein sequence ID" value="KAK9140536.1"/>
    <property type="molecule type" value="Genomic_DNA"/>
</dbReference>
<gene>
    <name evidence="2" type="ORF">Scep_010217</name>
</gene>